<protein>
    <submittedName>
        <fullName evidence="4">Uncharacterized protein</fullName>
    </submittedName>
</protein>
<dbReference type="EMBL" id="MGDT01000003">
    <property type="protein sequence ID" value="OGL67137.1"/>
    <property type="molecule type" value="Genomic_DNA"/>
</dbReference>
<keyword evidence="3" id="KW-1133">Transmembrane helix</keyword>
<keyword evidence="3" id="KW-0472">Membrane</keyword>
<dbReference type="PRINTS" id="PR01217">
    <property type="entry name" value="PRICHEXTENSN"/>
</dbReference>
<keyword evidence="3" id="KW-0812">Transmembrane</keyword>
<feature type="region of interest" description="Disordered" evidence="2">
    <location>
        <begin position="405"/>
        <end position="622"/>
    </location>
</feature>
<sequence length="830" mass="89599">MSFANATEHQPPYVRLKPGKKTHVVGRVLAQPIFVDPLRVVMTRTESIEDIGQLLPNIRITDPGRKSTDTKMHNNRGEALTVITDEYSREGDRLVHQFGFVIELADTDWKTPFLSFLHHLLPLIKGRGGQTDDAVSGLLSNLIKRVAALFVRTEVDVSITVLTESGDDITGVTMVQLCPPPGVPYDKRGSHVIFGDSFEDPDVAFTFDHRFRRAGVSRSQPPQPQTQPTEGGGAMTEQKQKVFPFKVHASVENFEHPRCLIIWVTEGAPRPDQVKINGTINQIGHQPKTLENAAFAFDGRRWEAKIPIHDQEGEASFNSPTEAFAPFTTKIGVSEFVAERTDVGPAPAGFEDLQAELTAPDGTDEPIDGLVDDIDLETDDAFTTEDSLNPPSLQASQKPVRVVKLPDDPRLGRATTPAPAAKATMADPPPTPIVQDADFEALKKDEEAKAAQKRRETTAVVNDGRRPKAQERRAAGTPMLPTPMPKPNETTNRPEPTATPPAPAKRPSVPITPPLEDRTTPARQAAPKPPDLPVPKMPSGPPPEAIPSAIVAPAQKAPPSPPPHTGEVEMPDLTKNQPVMAQAAIPPPAPAANPVPPQPPADGQQKESTMPASSQGSELPKEFSLAGKASYPTYSEAVMAAAQPAVKTVDPAPANPSQDRSADKTNGAGERTAIIAWANKAFSAEQRRTTILFLALIVAVAGGVGLGWYFDRNGWEERHAADSSENVELAKKVDVLQTKYEEMDKANKKAAEDAAKQVAAQLSSCKPITIGGQLFPGPNDLPLVYRADCTGEGCTLYTATWRDGITGPIDKRRSSDVICSRLEVAEFGNN</sequence>
<evidence type="ECO:0000313" key="4">
    <source>
        <dbReference type="EMBL" id="OGL67137.1"/>
    </source>
</evidence>
<feature type="compositionally biased region" description="Basic and acidic residues" evidence="2">
    <location>
        <begin position="440"/>
        <end position="474"/>
    </location>
</feature>
<feature type="transmembrane region" description="Helical" evidence="3">
    <location>
        <begin position="691"/>
        <end position="710"/>
    </location>
</feature>
<feature type="compositionally biased region" description="Polar residues" evidence="2">
    <location>
        <begin position="606"/>
        <end position="617"/>
    </location>
</feature>
<feature type="region of interest" description="Disordered" evidence="2">
    <location>
        <begin position="648"/>
        <end position="667"/>
    </location>
</feature>
<reference evidence="4 5" key="1">
    <citation type="journal article" date="2016" name="Nat. Commun.">
        <title>Thousands of microbial genomes shed light on interconnected biogeochemical processes in an aquifer system.</title>
        <authorList>
            <person name="Anantharaman K."/>
            <person name="Brown C.T."/>
            <person name="Hug L.A."/>
            <person name="Sharon I."/>
            <person name="Castelle C.J."/>
            <person name="Probst A.J."/>
            <person name="Thomas B.C."/>
            <person name="Singh A."/>
            <person name="Wilkins M.J."/>
            <person name="Karaoz U."/>
            <person name="Brodie E.L."/>
            <person name="Williams K.H."/>
            <person name="Hubbard S.S."/>
            <person name="Banfield J.F."/>
        </authorList>
    </citation>
    <scope>NUCLEOTIDE SEQUENCE [LARGE SCALE GENOMIC DNA]</scope>
</reference>
<comment type="caution">
    <text evidence="4">The sequence shown here is derived from an EMBL/GenBank/DDBJ whole genome shotgun (WGS) entry which is preliminary data.</text>
</comment>
<evidence type="ECO:0000313" key="5">
    <source>
        <dbReference type="Proteomes" id="UP000177885"/>
    </source>
</evidence>
<dbReference type="Proteomes" id="UP000177885">
    <property type="component" value="Unassembled WGS sequence"/>
</dbReference>
<evidence type="ECO:0000256" key="2">
    <source>
        <dbReference type="SAM" id="MobiDB-lite"/>
    </source>
</evidence>
<dbReference type="STRING" id="1802385.A2856_03660"/>
<feature type="coiled-coil region" evidence="1">
    <location>
        <begin position="726"/>
        <end position="753"/>
    </location>
</feature>
<feature type="compositionally biased region" description="Pro residues" evidence="2">
    <location>
        <begin position="585"/>
        <end position="600"/>
    </location>
</feature>
<keyword evidence="1" id="KW-0175">Coiled coil</keyword>
<feature type="compositionally biased region" description="Low complexity" evidence="2">
    <location>
        <begin position="414"/>
        <end position="426"/>
    </location>
</feature>
<feature type="compositionally biased region" description="Pro residues" evidence="2">
    <location>
        <begin position="527"/>
        <end position="545"/>
    </location>
</feature>
<evidence type="ECO:0000256" key="3">
    <source>
        <dbReference type="SAM" id="Phobius"/>
    </source>
</evidence>
<feature type="compositionally biased region" description="Low complexity" evidence="2">
    <location>
        <begin position="487"/>
        <end position="496"/>
    </location>
</feature>
<evidence type="ECO:0000256" key="1">
    <source>
        <dbReference type="SAM" id="Coils"/>
    </source>
</evidence>
<organism evidence="4 5">
    <name type="scientific">Candidatus Uhrbacteria bacterium RIFCSPHIGHO2_01_FULL_63_20</name>
    <dbReference type="NCBI Taxonomy" id="1802385"/>
    <lineage>
        <taxon>Bacteria</taxon>
        <taxon>Candidatus Uhriibacteriota</taxon>
    </lineage>
</organism>
<dbReference type="AlphaFoldDB" id="A0A1F7TNP7"/>
<proteinExistence type="predicted"/>
<gene>
    <name evidence="4" type="ORF">A2856_03660</name>
</gene>
<name>A0A1F7TNP7_9BACT</name>
<accession>A0A1F7TNP7</accession>
<feature type="region of interest" description="Disordered" evidence="2">
    <location>
        <begin position="214"/>
        <end position="235"/>
    </location>
</feature>